<keyword evidence="3" id="KW-1185">Reference proteome</keyword>
<gene>
    <name evidence="2" type="ORF">SAMN06264365_11452</name>
</gene>
<feature type="transmembrane region" description="Helical" evidence="1">
    <location>
        <begin position="45"/>
        <end position="67"/>
    </location>
</feature>
<evidence type="ECO:0000256" key="1">
    <source>
        <dbReference type="SAM" id="Phobius"/>
    </source>
</evidence>
<name>A0A239DRL8_9ACTN</name>
<dbReference type="Proteomes" id="UP000198415">
    <property type="component" value="Unassembled WGS sequence"/>
</dbReference>
<proteinExistence type="predicted"/>
<dbReference type="AlphaFoldDB" id="A0A239DRL8"/>
<keyword evidence="1" id="KW-0472">Membrane</keyword>
<accession>A0A239DRL8</accession>
<organism evidence="2 3">
    <name type="scientific">Actinoplanes regularis</name>
    <dbReference type="NCBI Taxonomy" id="52697"/>
    <lineage>
        <taxon>Bacteria</taxon>
        <taxon>Bacillati</taxon>
        <taxon>Actinomycetota</taxon>
        <taxon>Actinomycetes</taxon>
        <taxon>Micromonosporales</taxon>
        <taxon>Micromonosporaceae</taxon>
        <taxon>Actinoplanes</taxon>
    </lineage>
</organism>
<reference evidence="2 3" key="1">
    <citation type="submission" date="2017-06" db="EMBL/GenBank/DDBJ databases">
        <authorList>
            <person name="Kim H.J."/>
            <person name="Triplett B.A."/>
        </authorList>
    </citation>
    <scope>NUCLEOTIDE SEQUENCE [LARGE SCALE GENOMIC DNA]</scope>
    <source>
        <strain evidence="2 3">DSM 43151</strain>
    </source>
</reference>
<dbReference type="EMBL" id="FZNR01000014">
    <property type="protein sequence ID" value="SNS34761.1"/>
    <property type="molecule type" value="Genomic_DNA"/>
</dbReference>
<evidence type="ECO:0000313" key="3">
    <source>
        <dbReference type="Proteomes" id="UP000198415"/>
    </source>
</evidence>
<keyword evidence="1" id="KW-1133">Transmembrane helix</keyword>
<keyword evidence="1" id="KW-0812">Transmembrane</keyword>
<feature type="transmembrane region" description="Helical" evidence="1">
    <location>
        <begin position="21"/>
        <end position="39"/>
    </location>
</feature>
<dbReference type="RefSeq" id="WP_089296583.1">
    <property type="nucleotide sequence ID" value="NZ_BOMU01000070.1"/>
</dbReference>
<protein>
    <submittedName>
        <fullName evidence="2">Uncharacterized protein</fullName>
    </submittedName>
</protein>
<dbReference type="OrthoDB" id="5200799at2"/>
<sequence length="187" mass="21104">MDIAEDTLWKTGNLGRDWRRWARWLISIAVIGGSGLLVICFDRPILGSSLTGLAVLLLVIAVALWVYDYTSVVEARMVDDPEPVIWIRTVSGREERFTPDSMVTVTLVCTPFASGPDTSNEERAFFNQQYQKAVLRLRTRDGRRLHGRTAPYVSVAEMDQVMAAWLRVCPQAHQYREYRPVGTGTGD</sequence>
<evidence type="ECO:0000313" key="2">
    <source>
        <dbReference type="EMBL" id="SNS34761.1"/>
    </source>
</evidence>